<evidence type="ECO:0000256" key="1">
    <source>
        <dbReference type="ARBA" id="ARBA00008769"/>
    </source>
</evidence>
<dbReference type="EMBL" id="CP064781">
    <property type="protein sequence ID" value="QRJ63167.1"/>
    <property type="molecule type" value="Genomic_DNA"/>
</dbReference>
<dbReference type="RefSeq" id="WP_203386695.1">
    <property type="nucleotide sequence ID" value="NZ_CP064781.1"/>
</dbReference>
<gene>
    <name evidence="4" type="ORF">IWH25_15645</name>
</gene>
<evidence type="ECO:0000313" key="5">
    <source>
        <dbReference type="Proteomes" id="UP000663444"/>
    </source>
</evidence>
<proteinExistence type="inferred from homology"/>
<dbReference type="GO" id="GO:0016020">
    <property type="term" value="C:membrane"/>
    <property type="evidence" value="ECO:0007669"/>
    <property type="project" value="InterPro"/>
</dbReference>
<keyword evidence="5" id="KW-1185">Reference proteome</keyword>
<dbReference type="Proteomes" id="UP000663444">
    <property type="component" value="Chromosome"/>
</dbReference>
<reference evidence="4" key="1">
    <citation type="submission" date="2020-11" db="EMBL/GenBank/DDBJ databases">
        <title>Azospira restricta DSM 18626 genome sequence.</title>
        <authorList>
            <person name="Moe W.M."/>
        </authorList>
    </citation>
    <scope>NUCLEOTIDE SEQUENCE</scope>
    <source>
        <strain evidence="4">DSM 18626</strain>
    </source>
</reference>
<dbReference type="GO" id="GO:0008643">
    <property type="term" value="P:carbohydrate transport"/>
    <property type="evidence" value="ECO:0007669"/>
    <property type="project" value="InterPro"/>
</dbReference>
<protein>
    <submittedName>
        <fullName evidence="4">Carbohydrate porin</fullName>
    </submittedName>
</protein>
<feature type="chain" id="PRO_5038173240" evidence="2">
    <location>
        <begin position="22"/>
        <end position="507"/>
    </location>
</feature>
<accession>A0A974PXA4</accession>
<evidence type="ECO:0000256" key="2">
    <source>
        <dbReference type="RuleBase" id="RU363072"/>
    </source>
</evidence>
<comment type="similarity">
    <text evidence="1 2">Belongs to the OprB family.</text>
</comment>
<feature type="coiled-coil region" evidence="3">
    <location>
        <begin position="38"/>
        <end position="72"/>
    </location>
</feature>
<evidence type="ECO:0000256" key="3">
    <source>
        <dbReference type="SAM" id="Coils"/>
    </source>
</evidence>
<name>A0A974PXA4_9RHOO</name>
<dbReference type="InterPro" id="IPR007049">
    <property type="entry name" value="Carb-sel_porin_OprB"/>
</dbReference>
<keyword evidence="2" id="KW-0732">Signal</keyword>
<evidence type="ECO:0000313" key="4">
    <source>
        <dbReference type="EMBL" id="QRJ63167.1"/>
    </source>
</evidence>
<organism evidence="4 5">
    <name type="scientific">Azospira restricta</name>
    <dbReference type="NCBI Taxonomy" id="404405"/>
    <lineage>
        <taxon>Bacteria</taxon>
        <taxon>Pseudomonadati</taxon>
        <taxon>Pseudomonadota</taxon>
        <taxon>Betaproteobacteria</taxon>
        <taxon>Rhodocyclales</taxon>
        <taxon>Rhodocyclaceae</taxon>
        <taxon>Azospira</taxon>
    </lineage>
</organism>
<dbReference type="AlphaFoldDB" id="A0A974PXA4"/>
<dbReference type="GO" id="GO:0015288">
    <property type="term" value="F:porin activity"/>
    <property type="evidence" value="ECO:0007669"/>
    <property type="project" value="InterPro"/>
</dbReference>
<sequence>MRTRVLVAALAAAGLCSPALAAKAAPAKGTKAEPVKVATADAALLEKLAARLEKLEARNAELEKEVKTLKSDNEKIVSGLDSDRISQYEPELTARLKAVEKDTLEMKKSAKVIEALDGVKAGASLTMVAQKPAGLPAGTRDNNGRLSYRADVEVELPLAPIGDIEQKLFGHFRLGQGFGANEPLGNIGAFSPANGTAFRIGGVDDDNSSALLAQAWYQASIPLPYGGFKPHSREKLELTFGKIDLFGFFDQNEVAGDEATQFLNTMLVHNPLLDAGGEVAPDGNGFQPGFIAAYVNETNKAEPWRVSLGYFGAGERGASFGRSFNSPLTIAQAEKQLKLFGGLTGNYRAYVWHRSRATELDGVTEKNHTGFGLSADQRIGDGVNVFARFGKLAKGELAFDRALALGAEISGNYWGRGGDALGFGGAWMKASDDFRRAGGTVDLTGDGVTAVSAYAPSGAEKLAEIYYRYRVSPQFHLTPDFQWIGRPGANPDAKAVKVVGVRANVAF</sequence>
<dbReference type="Gene3D" id="2.40.160.180">
    <property type="entry name" value="Carbohydrate-selective porin OprB"/>
    <property type="match status" value="1"/>
</dbReference>
<feature type="signal peptide" evidence="2">
    <location>
        <begin position="1"/>
        <end position="21"/>
    </location>
</feature>
<dbReference type="KEGG" id="ares:IWH25_15645"/>
<dbReference type="InterPro" id="IPR038673">
    <property type="entry name" value="OprB_sf"/>
</dbReference>
<keyword evidence="3" id="KW-0175">Coiled coil</keyword>
<dbReference type="Pfam" id="PF04966">
    <property type="entry name" value="OprB"/>
    <property type="match status" value="1"/>
</dbReference>